<dbReference type="Proteomes" id="UP000724874">
    <property type="component" value="Unassembled WGS sequence"/>
</dbReference>
<protein>
    <submittedName>
        <fullName evidence="2">Uncharacterized protein</fullName>
    </submittedName>
</protein>
<feature type="region of interest" description="Disordered" evidence="1">
    <location>
        <begin position="28"/>
        <end position="58"/>
    </location>
</feature>
<proteinExistence type="predicted"/>
<organism evidence="2 3">
    <name type="scientific">Gymnopilus junonius</name>
    <name type="common">Spectacular rustgill mushroom</name>
    <name type="synonym">Gymnopilus spectabilis subsp. junonius</name>
    <dbReference type="NCBI Taxonomy" id="109634"/>
    <lineage>
        <taxon>Eukaryota</taxon>
        <taxon>Fungi</taxon>
        <taxon>Dikarya</taxon>
        <taxon>Basidiomycota</taxon>
        <taxon>Agaricomycotina</taxon>
        <taxon>Agaricomycetes</taxon>
        <taxon>Agaricomycetidae</taxon>
        <taxon>Agaricales</taxon>
        <taxon>Agaricineae</taxon>
        <taxon>Hymenogastraceae</taxon>
        <taxon>Gymnopilus</taxon>
    </lineage>
</organism>
<sequence>MTSQEPSTHAPTPSTRVLRIRNKVINYSNQTAAGGPAPRTTISKPMPQKRGNSRKPTALTPLAATEIGQTEGPEIDQGTWCSRCVNGGMVILCDACKRISACTECLNYDPDKDEDRLFICPHCFTKKNEGQIYPFKLRSKTSVRENWPEINLDHMAIISIHLSGMIDTPGKVTYQVLQPWLQGNLVFFDLEFDLTEGTASFENQIDAMVDSLEGRFKKCCRFLVTVTMHSDPESGDVHIMPKNLGAAPLEEQNLQQNSGVRPRTFPTVLQHQIFDGLECSTLHSQSQALGAHTNVVVFTFQMTTTFIWVHQGPNINKDGTVIFTCSFDGCDGQSIFKFPSKALWVLQKPPDQSDSRGGWLQIKEKRVAAAEPEKMDVD</sequence>
<dbReference type="OrthoDB" id="3067692at2759"/>
<evidence type="ECO:0000313" key="2">
    <source>
        <dbReference type="EMBL" id="KAF8873901.1"/>
    </source>
</evidence>
<accession>A0A9P5NA32</accession>
<dbReference type="Gene3D" id="3.30.40.10">
    <property type="entry name" value="Zinc/RING finger domain, C3HC4 (zinc finger)"/>
    <property type="match status" value="1"/>
</dbReference>
<gene>
    <name evidence="2" type="ORF">CPB84DRAFT_1753120</name>
</gene>
<dbReference type="InterPro" id="IPR011011">
    <property type="entry name" value="Znf_FYVE_PHD"/>
</dbReference>
<dbReference type="SUPFAM" id="SSF57903">
    <property type="entry name" value="FYVE/PHD zinc finger"/>
    <property type="match status" value="1"/>
</dbReference>
<dbReference type="InterPro" id="IPR013083">
    <property type="entry name" value="Znf_RING/FYVE/PHD"/>
</dbReference>
<evidence type="ECO:0000256" key="1">
    <source>
        <dbReference type="SAM" id="MobiDB-lite"/>
    </source>
</evidence>
<reference evidence="2" key="1">
    <citation type="submission" date="2020-11" db="EMBL/GenBank/DDBJ databases">
        <authorList>
            <consortium name="DOE Joint Genome Institute"/>
            <person name="Ahrendt S."/>
            <person name="Riley R."/>
            <person name="Andreopoulos W."/>
            <person name="LaButti K."/>
            <person name="Pangilinan J."/>
            <person name="Ruiz-duenas F.J."/>
            <person name="Barrasa J.M."/>
            <person name="Sanchez-Garcia M."/>
            <person name="Camarero S."/>
            <person name="Miyauchi S."/>
            <person name="Serrano A."/>
            <person name="Linde D."/>
            <person name="Babiker R."/>
            <person name="Drula E."/>
            <person name="Ayuso-Fernandez I."/>
            <person name="Pacheco R."/>
            <person name="Padilla G."/>
            <person name="Ferreira P."/>
            <person name="Barriuso J."/>
            <person name="Kellner H."/>
            <person name="Castanera R."/>
            <person name="Alfaro M."/>
            <person name="Ramirez L."/>
            <person name="Pisabarro A.G."/>
            <person name="Kuo A."/>
            <person name="Tritt A."/>
            <person name="Lipzen A."/>
            <person name="He G."/>
            <person name="Yan M."/>
            <person name="Ng V."/>
            <person name="Cullen D."/>
            <person name="Martin F."/>
            <person name="Rosso M.-N."/>
            <person name="Henrissat B."/>
            <person name="Hibbett D."/>
            <person name="Martinez A.T."/>
            <person name="Grigoriev I.V."/>
        </authorList>
    </citation>
    <scope>NUCLEOTIDE SEQUENCE</scope>
    <source>
        <strain evidence="2">AH 44721</strain>
    </source>
</reference>
<name>A0A9P5NA32_GYMJU</name>
<dbReference type="EMBL" id="JADNYJ010000226">
    <property type="protein sequence ID" value="KAF8873901.1"/>
    <property type="molecule type" value="Genomic_DNA"/>
</dbReference>
<evidence type="ECO:0000313" key="3">
    <source>
        <dbReference type="Proteomes" id="UP000724874"/>
    </source>
</evidence>
<comment type="caution">
    <text evidence="2">The sequence shown here is derived from an EMBL/GenBank/DDBJ whole genome shotgun (WGS) entry which is preliminary data.</text>
</comment>
<keyword evidence="3" id="KW-1185">Reference proteome</keyword>
<dbReference type="AlphaFoldDB" id="A0A9P5NA32"/>